<dbReference type="NCBIfam" id="TIGR01444">
    <property type="entry name" value="fkbM_fam"/>
    <property type="match status" value="1"/>
</dbReference>
<dbReference type="InterPro" id="IPR029063">
    <property type="entry name" value="SAM-dependent_MTases_sf"/>
</dbReference>
<dbReference type="Proteomes" id="UP000034392">
    <property type="component" value="Chromosome"/>
</dbReference>
<evidence type="ECO:0000313" key="1">
    <source>
        <dbReference type="EMBL" id="AKH42795.1"/>
    </source>
</evidence>
<dbReference type="OrthoDB" id="5679686at2"/>
<dbReference type="PATRIC" id="fig|1267766.3.peg.1776"/>
<dbReference type="STRING" id="1267766.WYH_01759"/>
<dbReference type="AlphaFoldDB" id="A0A0F7KVK8"/>
<keyword evidence="2" id="KW-1185">Reference proteome</keyword>
<organism evidence="1 2">
    <name type="scientific">Croceibacterium atlanticum</name>
    <dbReference type="NCBI Taxonomy" id="1267766"/>
    <lineage>
        <taxon>Bacteria</taxon>
        <taxon>Pseudomonadati</taxon>
        <taxon>Pseudomonadota</taxon>
        <taxon>Alphaproteobacteria</taxon>
        <taxon>Sphingomonadales</taxon>
        <taxon>Erythrobacteraceae</taxon>
        <taxon>Croceibacterium</taxon>
    </lineage>
</organism>
<dbReference type="PANTHER" id="PTHR34203:SF15">
    <property type="entry name" value="SLL1173 PROTEIN"/>
    <property type="match status" value="1"/>
</dbReference>
<dbReference type="Gene3D" id="3.40.50.150">
    <property type="entry name" value="Vaccinia Virus protein VP39"/>
    <property type="match status" value="1"/>
</dbReference>
<dbReference type="PANTHER" id="PTHR34203">
    <property type="entry name" value="METHYLTRANSFERASE, FKBM FAMILY PROTEIN"/>
    <property type="match status" value="1"/>
</dbReference>
<dbReference type="Pfam" id="PF05050">
    <property type="entry name" value="Methyltransf_21"/>
    <property type="match status" value="1"/>
</dbReference>
<gene>
    <name evidence="1" type="ORF">WYH_01759</name>
</gene>
<dbReference type="InterPro" id="IPR052514">
    <property type="entry name" value="SAM-dependent_MTase"/>
</dbReference>
<evidence type="ECO:0000313" key="2">
    <source>
        <dbReference type="Proteomes" id="UP000034392"/>
    </source>
</evidence>
<dbReference type="SUPFAM" id="SSF53335">
    <property type="entry name" value="S-adenosyl-L-methionine-dependent methyltransferases"/>
    <property type="match status" value="1"/>
</dbReference>
<dbReference type="EMBL" id="CP011452">
    <property type="protein sequence ID" value="AKH42795.1"/>
    <property type="molecule type" value="Genomic_DNA"/>
</dbReference>
<protein>
    <submittedName>
        <fullName evidence="1">Uncharacterized protein</fullName>
    </submittedName>
</protein>
<name>A0A0F7KVK8_9SPHN</name>
<sequence>MEKFLKSFIANNRRNFILRNASRLAMRFLNAYHNTGYYEFDDNGEAFALKAFAEHAPADAVIWDVGAHHGEYAIEAHGILPQARIVSFEIVPAVAAQLRARIRGDWFELKEMGLSNEPGEVEVVWNRKADTTSSVAPMMSEYFQHDELERVICPVSTVDELVKGGMQPPTFLKIDVEGHEAAVLDGASELLAGPDAPLMIQFEYGMTWIPSSRLLHDVQQKLEAAGYSIGRLYPDHVEFKPYDWSDEHFRMGNMIAVRDDALKARLS</sequence>
<dbReference type="InterPro" id="IPR006342">
    <property type="entry name" value="FkbM_mtfrase"/>
</dbReference>
<accession>A0A0F7KVK8</accession>
<dbReference type="RefSeq" id="WP_046903517.1">
    <property type="nucleotide sequence ID" value="NZ_CP011452.2"/>
</dbReference>
<proteinExistence type="predicted"/>
<reference evidence="1" key="1">
    <citation type="submission" date="2015-05" db="EMBL/GenBank/DDBJ databases">
        <title>The complete genome of Altererythrobacter atlanticus strain 26DY36.</title>
        <authorList>
            <person name="Wu Y.-H."/>
            <person name="Cheng H."/>
            <person name="Wu X.-W."/>
        </authorList>
    </citation>
    <scope>NUCLEOTIDE SEQUENCE [LARGE SCALE GENOMIC DNA]</scope>
    <source>
        <strain evidence="1">26DY36</strain>
    </source>
</reference>
<dbReference type="KEGG" id="aay:WYH_01759"/>